<dbReference type="Proteomes" id="UP000681722">
    <property type="component" value="Unassembled WGS sequence"/>
</dbReference>
<keyword evidence="6" id="KW-1185">Reference proteome</keyword>
<name>A0A815WTZ5_9BILA</name>
<dbReference type="EMBL" id="CAJNOK010014693">
    <property type="protein sequence ID" value="CAF1210153.1"/>
    <property type="molecule type" value="Genomic_DNA"/>
</dbReference>
<dbReference type="SUPFAM" id="SSF48403">
    <property type="entry name" value="Ankyrin repeat"/>
    <property type="match status" value="1"/>
</dbReference>
<evidence type="ECO:0000313" key="3">
    <source>
        <dbReference type="EMBL" id="CAF1553651.1"/>
    </source>
</evidence>
<evidence type="ECO:0000313" key="5">
    <source>
        <dbReference type="EMBL" id="CAF4414762.1"/>
    </source>
</evidence>
<evidence type="ECO:0000313" key="2">
    <source>
        <dbReference type="EMBL" id="CAF1210153.1"/>
    </source>
</evidence>
<keyword evidence="1" id="KW-0040">ANK repeat</keyword>
<dbReference type="InterPro" id="IPR002110">
    <property type="entry name" value="Ankyrin_rpt"/>
</dbReference>
<organism evidence="3 6">
    <name type="scientific">Didymodactylos carnosus</name>
    <dbReference type="NCBI Taxonomy" id="1234261"/>
    <lineage>
        <taxon>Eukaryota</taxon>
        <taxon>Metazoa</taxon>
        <taxon>Spiralia</taxon>
        <taxon>Gnathifera</taxon>
        <taxon>Rotifera</taxon>
        <taxon>Eurotatoria</taxon>
        <taxon>Bdelloidea</taxon>
        <taxon>Philodinida</taxon>
        <taxon>Philodinidae</taxon>
        <taxon>Didymodactylos</taxon>
    </lineage>
</organism>
<dbReference type="OrthoDB" id="341259at2759"/>
<accession>A0A815WTZ5</accession>
<dbReference type="EMBL" id="CAJOBA010036227">
    <property type="protein sequence ID" value="CAF4019152.1"/>
    <property type="molecule type" value="Genomic_DNA"/>
</dbReference>
<dbReference type="Proteomes" id="UP000663829">
    <property type="component" value="Unassembled WGS sequence"/>
</dbReference>
<dbReference type="PROSITE" id="PS50088">
    <property type="entry name" value="ANK_REPEAT"/>
    <property type="match status" value="1"/>
</dbReference>
<dbReference type="AlphaFoldDB" id="A0A815WTZ5"/>
<dbReference type="PROSITE" id="PS50297">
    <property type="entry name" value="ANK_REP_REGION"/>
    <property type="match status" value="1"/>
</dbReference>
<proteinExistence type="predicted"/>
<dbReference type="Proteomes" id="UP000682733">
    <property type="component" value="Unassembled WGS sequence"/>
</dbReference>
<evidence type="ECO:0000256" key="1">
    <source>
        <dbReference type="PROSITE-ProRule" id="PRU00023"/>
    </source>
</evidence>
<reference evidence="3" key="1">
    <citation type="submission" date="2021-02" db="EMBL/GenBank/DDBJ databases">
        <authorList>
            <person name="Nowell W R."/>
        </authorList>
    </citation>
    <scope>NUCLEOTIDE SEQUENCE</scope>
</reference>
<comment type="caution">
    <text evidence="3">The sequence shown here is derived from an EMBL/GenBank/DDBJ whole genome shotgun (WGS) entry which is preliminary data.</text>
</comment>
<dbReference type="EMBL" id="CAJNOQ010027457">
    <property type="protein sequence ID" value="CAF1553651.1"/>
    <property type="molecule type" value="Genomic_DNA"/>
</dbReference>
<dbReference type="Gene3D" id="1.25.40.20">
    <property type="entry name" value="Ankyrin repeat-containing domain"/>
    <property type="match status" value="1"/>
</dbReference>
<gene>
    <name evidence="3" type="ORF">GPM918_LOCUS39354</name>
    <name evidence="2" type="ORF">OVA965_LOCUS24410</name>
    <name evidence="5" type="ORF">SRO942_LOCUS40220</name>
    <name evidence="4" type="ORF">TMI583_LOCUS25130</name>
</gene>
<evidence type="ECO:0000313" key="4">
    <source>
        <dbReference type="EMBL" id="CAF4019152.1"/>
    </source>
</evidence>
<dbReference type="InterPro" id="IPR036770">
    <property type="entry name" value="Ankyrin_rpt-contain_sf"/>
</dbReference>
<protein>
    <submittedName>
        <fullName evidence="3">Uncharacterized protein</fullName>
    </submittedName>
</protein>
<evidence type="ECO:0000313" key="6">
    <source>
        <dbReference type="Proteomes" id="UP000663829"/>
    </source>
</evidence>
<dbReference type="Pfam" id="PF12796">
    <property type="entry name" value="Ank_2"/>
    <property type="match status" value="1"/>
</dbReference>
<sequence length="111" mass="12471">MTPLHWACDFNHYACARLLIMYGADTFISDKFDRTPMTIAKSHNNQKIIELIEQSTELTICQNESIDDGNILSLPRLDDHTIATSECLFTQRKKPIIITNGKINSTPAGSC</sequence>
<feature type="repeat" description="ANK" evidence="1">
    <location>
        <begin position="1"/>
        <end position="31"/>
    </location>
</feature>
<dbReference type="EMBL" id="CAJOBC010093148">
    <property type="protein sequence ID" value="CAF4414762.1"/>
    <property type="molecule type" value="Genomic_DNA"/>
</dbReference>
<dbReference type="Proteomes" id="UP000677228">
    <property type="component" value="Unassembled WGS sequence"/>
</dbReference>